<evidence type="ECO:0000256" key="1">
    <source>
        <dbReference type="ARBA" id="ARBA00007118"/>
    </source>
</evidence>
<dbReference type="PANTHER" id="PTHR43673:SF10">
    <property type="entry name" value="NADH DEHYDROGENASE_NAD(P)H NITROREDUCTASE XCC3605-RELATED"/>
    <property type="match status" value="1"/>
</dbReference>
<evidence type="ECO:0000313" key="5">
    <source>
        <dbReference type="Proteomes" id="UP000658131"/>
    </source>
</evidence>
<dbReference type="SUPFAM" id="SSF55469">
    <property type="entry name" value="FMN-dependent nitroreductase-like"/>
    <property type="match status" value="1"/>
</dbReference>
<keyword evidence="2" id="KW-0560">Oxidoreductase</keyword>
<dbReference type="RefSeq" id="WP_262399117.1">
    <property type="nucleotide sequence ID" value="NZ_JACRTB010000005.1"/>
</dbReference>
<accession>A0ABR7NIL1</accession>
<dbReference type="Proteomes" id="UP000658131">
    <property type="component" value="Unassembled WGS sequence"/>
</dbReference>
<dbReference type="Gene3D" id="3.40.109.10">
    <property type="entry name" value="NADH Oxidase"/>
    <property type="match status" value="1"/>
</dbReference>
<keyword evidence="5" id="KW-1185">Reference proteome</keyword>
<gene>
    <name evidence="4" type="ORF">H8717_03545</name>
</gene>
<dbReference type="EMBL" id="JACRTB010000005">
    <property type="protein sequence ID" value="MBC8575488.1"/>
    <property type="molecule type" value="Genomic_DNA"/>
</dbReference>
<comment type="similarity">
    <text evidence="1">Belongs to the nitroreductase family.</text>
</comment>
<proteinExistence type="inferred from homology"/>
<evidence type="ECO:0000313" key="4">
    <source>
        <dbReference type="EMBL" id="MBC8575488.1"/>
    </source>
</evidence>
<organism evidence="4 5">
    <name type="scientific">Yanshouia hominis</name>
    <dbReference type="NCBI Taxonomy" id="2763673"/>
    <lineage>
        <taxon>Bacteria</taxon>
        <taxon>Bacillati</taxon>
        <taxon>Bacillota</taxon>
        <taxon>Clostridia</taxon>
        <taxon>Eubacteriales</taxon>
        <taxon>Oscillospiraceae</taxon>
        <taxon>Yanshouia</taxon>
    </lineage>
</organism>
<feature type="domain" description="Nitroreductase" evidence="3">
    <location>
        <begin position="66"/>
        <end position="157"/>
    </location>
</feature>
<dbReference type="PANTHER" id="PTHR43673">
    <property type="entry name" value="NAD(P)H NITROREDUCTASE YDGI-RELATED"/>
    <property type="match status" value="1"/>
</dbReference>
<evidence type="ECO:0000259" key="3">
    <source>
        <dbReference type="Pfam" id="PF00881"/>
    </source>
</evidence>
<reference evidence="4 5" key="1">
    <citation type="submission" date="2020-08" db="EMBL/GenBank/DDBJ databases">
        <title>Genome public.</title>
        <authorList>
            <person name="Liu C."/>
            <person name="Sun Q."/>
        </authorList>
    </citation>
    <scope>NUCLEOTIDE SEQUENCE [LARGE SCALE GENOMIC DNA]</scope>
    <source>
        <strain evidence="4 5">BX1</strain>
    </source>
</reference>
<name>A0ABR7NIL1_9FIRM</name>
<comment type="caution">
    <text evidence="4">The sequence shown here is derived from an EMBL/GenBank/DDBJ whole genome shotgun (WGS) entry which is preliminary data.</text>
</comment>
<evidence type="ECO:0000256" key="2">
    <source>
        <dbReference type="ARBA" id="ARBA00023002"/>
    </source>
</evidence>
<feature type="domain" description="Nitroreductase" evidence="3">
    <location>
        <begin position="8"/>
        <end position="62"/>
    </location>
</feature>
<dbReference type="InterPro" id="IPR029479">
    <property type="entry name" value="Nitroreductase"/>
</dbReference>
<dbReference type="Pfam" id="PF00881">
    <property type="entry name" value="Nitroreductase"/>
    <property type="match status" value="2"/>
</dbReference>
<protein>
    <submittedName>
        <fullName evidence="4">Nitroreductase family protein</fullName>
    </submittedName>
</protein>
<dbReference type="InterPro" id="IPR000415">
    <property type="entry name" value="Nitroreductase-like"/>
</dbReference>
<sequence>MELQTALEGRRSIRRFQDSPVSAETLACIADAAAMAPSWKNSQVTRYYAVTDPEKRRRIIESMPAFNRPACESAPVIVAVSMVRNRSGYDRDGSFSTSKEKGWQMFDCGCSAMAFALKAHELGLGTVIMGYCDEAVVAEVTGMPETEEVGPILALGYPDESPQMPKRKMSDQILHIL</sequence>